<dbReference type="HOGENOM" id="CLU_023810_1_1_6"/>
<gene>
    <name evidence="11" type="ORF">LDG_5328</name>
</gene>
<dbReference type="PIRSF" id="PIRSF000124">
    <property type="entry name" value="UDPglc_GDPman_dh"/>
    <property type="match status" value="1"/>
</dbReference>
<protein>
    <recommendedName>
        <fullName evidence="3 7">UDP-glucose 6-dehydrogenase</fullName>
        <ecNumber evidence="3 7">1.1.1.22</ecNumber>
    </recommendedName>
</protein>
<feature type="binding site" evidence="9">
    <location>
        <position position="124"/>
    </location>
    <ligand>
        <name>NAD(+)</name>
        <dbReference type="ChEBI" id="CHEBI:57540"/>
    </ligand>
</feature>
<feature type="binding site" evidence="9">
    <location>
        <position position="272"/>
    </location>
    <ligand>
        <name>NAD(+)</name>
        <dbReference type="ChEBI" id="CHEBI:57540"/>
    </ligand>
</feature>
<dbReference type="InterPro" id="IPR014026">
    <property type="entry name" value="UDP-Glc/GDP-Man_DH_dimer"/>
</dbReference>
<evidence type="ECO:0000259" key="10">
    <source>
        <dbReference type="SMART" id="SM00984"/>
    </source>
</evidence>
<proteinExistence type="inferred from homology"/>
<evidence type="ECO:0000256" key="3">
    <source>
        <dbReference type="ARBA" id="ARBA00012954"/>
    </source>
</evidence>
<dbReference type="STRING" id="658187.LDG_5328"/>
<sequence length="437" mass="48931">MKISIFGLGYVGSVSAACLAGKDNHVIGVDSNQKKVDMINAGKALIIEPGLTELTANVVANGYLRATIDVNDAILNSSVSFICVETPSKKNNDLDLQYVKRVCTDIGHILKEKNEYHILIFRSTMFPGSIRNVVIPLLEHYSDKIEGDGFSVCISPEFLKEGSAVYDYYHPPKNVVGTSDVRVRNFMNVINALITNMPTIFLTIEEAEMLKYVDNIWQALKIGFANEIGIVCNSLNIDSHQVIDVLCKDAKLNMSSCYLKPSLSFASSYFAKDLCAFLYESQRLNVNLPIISAVLPSNKTQIERVLNLVIEQNNKNIGVLGFFKENIDDLCENPIVEIIKRLIGKGYTLTLFDENVSEAKLYGVKRDYILNHIPHLSELMVESIEELVDSSQTIIIGNKAAEFEHVFDLIKSDHVVIDLVRIRKTPPKIKQYVGIYW</sequence>
<dbReference type="SUPFAM" id="SSF48179">
    <property type="entry name" value="6-phosphogluconate dehydrogenase C-terminal domain-like"/>
    <property type="match status" value="1"/>
</dbReference>
<evidence type="ECO:0000256" key="8">
    <source>
        <dbReference type="PIRSR" id="PIRSR500134-2"/>
    </source>
</evidence>
<evidence type="ECO:0000256" key="1">
    <source>
        <dbReference type="ARBA" id="ARBA00004701"/>
    </source>
</evidence>
<feature type="binding site" evidence="8">
    <location>
        <begin position="258"/>
        <end position="262"/>
    </location>
    <ligand>
        <name>substrate</name>
    </ligand>
</feature>
<dbReference type="NCBIfam" id="TIGR03026">
    <property type="entry name" value="NDP-sugDHase"/>
    <property type="match status" value="1"/>
</dbReference>
<dbReference type="GO" id="GO:0006065">
    <property type="term" value="P:UDP-glucuronate biosynthetic process"/>
    <property type="evidence" value="ECO:0007669"/>
    <property type="project" value="UniProtKB-UniPathway"/>
</dbReference>
<dbReference type="Gene3D" id="3.40.50.720">
    <property type="entry name" value="NAD(P)-binding Rossmann-like Domain"/>
    <property type="match status" value="2"/>
</dbReference>
<dbReference type="InterPro" id="IPR017476">
    <property type="entry name" value="UDP-Glc/GDP-Man"/>
</dbReference>
<dbReference type="Proteomes" id="UP000002770">
    <property type="component" value="Unassembled WGS sequence"/>
</dbReference>
<dbReference type="GO" id="GO:0051287">
    <property type="term" value="F:NAD binding"/>
    <property type="evidence" value="ECO:0007669"/>
    <property type="project" value="InterPro"/>
</dbReference>
<feature type="binding site" evidence="9">
    <location>
        <position position="30"/>
    </location>
    <ligand>
        <name>NAD(+)</name>
        <dbReference type="ChEBI" id="CHEBI:57540"/>
    </ligand>
</feature>
<feature type="binding site" evidence="8">
    <location>
        <position position="324"/>
    </location>
    <ligand>
        <name>substrate</name>
    </ligand>
</feature>
<dbReference type="InterPro" id="IPR014027">
    <property type="entry name" value="UDP-Glc/GDP-Man_DH_C"/>
</dbReference>
<comment type="catalytic activity">
    <reaction evidence="6 7">
        <text>UDP-alpha-D-glucose + 2 NAD(+) + H2O = UDP-alpha-D-glucuronate + 2 NADH + 3 H(+)</text>
        <dbReference type="Rhea" id="RHEA:23596"/>
        <dbReference type="ChEBI" id="CHEBI:15377"/>
        <dbReference type="ChEBI" id="CHEBI:15378"/>
        <dbReference type="ChEBI" id="CHEBI:57540"/>
        <dbReference type="ChEBI" id="CHEBI:57945"/>
        <dbReference type="ChEBI" id="CHEBI:58052"/>
        <dbReference type="ChEBI" id="CHEBI:58885"/>
        <dbReference type="EC" id="1.1.1.22"/>
    </reaction>
</comment>
<dbReference type="FunCoup" id="G9EJG5">
    <property type="interactions" value="250"/>
</dbReference>
<dbReference type="Pfam" id="PF00984">
    <property type="entry name" value="UDPG_MGDP_dh"/>
    <property type="match status" value="1"/>
</dbReference>
<keyword evidence="4 7" id="KW-0560">Oxidoreductase</keyword>
<dbReference type="SUPFAM" id="SSF51735">
    <property type="entry name" value="NAD(P)-binding Rossmann-fold domains"/>
    <property type="match status" value="1"/>
</dbReference>
<dbReference type="InterPro" id="IPR036220">
    <property type="entry name" value="UDP-Glc/GDP-Man_DH_C_sf"/>
</dbReference>
<dbReference type="SUPFAM" id="SSF52413">
    <property type="entry name" value="UDP-glucose/GDP-mannose dehydrogenase C-terminal domain"/>
    <property type="match status" value="1"/>
</dbReference>
<evidence type="ECO:0000313" key="11">
    <source>
        <dbReference type="EMBL" id="EHL32731.1"/>
    </source>
</evidence>
<dbReference type="InParanoid" id="G9EJG5"/>
<dbReference type="GO" id="GO:0000271">
    <property type="term" value="P:polysaccharide biosynthetic process"/>
    <property type="evidence" value="ECO:0007669"/>
    <property type="project" value="InterPro"/>
</dbReference>
<comment type="similarity">
    <text evidence="2 7">Belongs to the UDP-glucose/GDP-mannose dehydrogenase family.</text>
</comment>
<organism evidence="11 12">
    <name type="scientific">Legionella drancourtii LLAP12</name>
    <dbReference type="NCBI Taxonomy" id="658187"/>
    <lineage>
        <taxon>Bacteria</taxon>
        <taxon>Pseudomonadati</taxon>
        <taxon>Pseudomonadota</taxon>
        <taxon>Gammaproteobacteria</taxon>
        <taxon>Legionellales</taxon>
        <taxon>Legionellaceae</taxon>
        <taxon>Legionella</taxon>
    </lineage>
</organism>
<evidence type="ECO:0000256" key="6">
    <source>
        <dbReference type="ARBA" id="ARBA00047473"/>
    </source>
</evidence>
<evidence type="ECO:0000256" key="9">
    <source>
        <dbReference type="PIRSR" id="PIRSR500134-3"/>
    </source>
</evidence>
<name>G9EJG5_9GAMM</name>
<dbReference type="InterPro" id="IPR001732">
    <property type="entry name" value="UDP-Glc/GDP-Man_DH_N"/>
</dbReference>
<keyword evidence="5 7" id="KW-0520">NAD</keyword>
<dbReference type="InterPro" id="IPR028357">
    <property type="entry name" value="UDPglc_DH_bac"/>
</dbReference>
<dbReference type="Gene3D" id="1.20.5.170">
    <property type="match status" value="1"/>
</dbReference>
<dbReference type="PIRSF" id="PIRSF500134">
    <property type="entry name" value="UDPglc_DH_bac"/>
    <property type="match status" value="1"/>
</dbReference>
<dbReference type="AlphaFoldDB" id="G9EJG5"/>
<feature type="binding site" evidence="9">
    <location>
        <position position="35"/>
    </location>
    <ligand>
        <name>NAD(+)</name>
        <dbReference type="ChEBI" id="CHEBI:57540"/>
    </ligand>
</feature>
<feature type="binding site" evidence="8">
    <location>
        <begin position="158"/>
        <end position="161"/>
    </location>
    <ligand>
        <name>substrate</name>
    </ligand>
</feature>
<dbReference type="UniPathway" id="UPA00038">
    <property type="reaction ID" value="UER00491"/>
</dbReference>
<dbReference type="InterPro" id="IPR008927">
    <property type="entry name" value="6-PGluconate_DH-like_C_sf"/>
</dbReference>
<keyword evidence="12" id="KW-1185">Reference proteome</keyword>
<comment type="pathway">
    <text evidence="1">Nucleotide-sugar biosynthesis; UDP-alpha-D-glucuronate biosynthesis; UDP-alpha-D-glucuronate from UDP-alpha-D-glucose: step 1/1.</text>
</comment>
<feature type="domain" description="UDP-glucose/GDP-mannose dehydrogenase C-terminal" evidence="10">
    <location>
        <begin position="318"/>
        <end position="425"/>
    </location>
</feature>
<feature type="binding site" evidence="9">
    <location>
        <position position="86"/>
    </location>
    <ligand>
        <name>NAD(+)</name>
        <dbReference type="ChEBI" id="CHEBI:57540"/>
    </ligand>
</feature>
<dbReference type="Pfam" id="PF03720">
    <property type="entry name" value="UDPG_MGDP_dh_C"/>
    <property type="match status" value="1"/>
</dbReference>
<evidence type="ECO:0000256" key="7">
    <source>
        <dbReference type="PIRNR" id="PIRNR000124"/>
    </source>
</evidence>
<evidence type="ECO:0000256" key="5">
    <source>
        <dbReference type="ARBA" id="ARBA00023027"/>
    </source>
</evidence>
<dbReference type="eggNOG" id="COG1004">
    <property type="taxonomic scope" value="Bacteria"/>
</dbReference>
<evidence type="ECO:0000256" key="4">
    <source>
        <dbReference type="ARBA" id="ARBA00023002"/>
    </source>
</evidence>
<evidence type="ECO:0000313" key="12">
    <source>
        <dbReference type="Proteomes" id="UP000002770"/>
    </source>
</evidence>
<evidence type="ECO:0000256" key="2">
    <source>
        <dbReference type="ARBA" id="ARBA00006601"/>
    </source>
</evidence>
<reference evidence="11 12" key="1">
    <citation type="journal article" date="2011" name="BMC Genomics">
        <title>Insight into cross-talk between intra-amoebal pathogens.</title>
        <authorList>
            <person name="Gimenez G."/>
            <person name="Bertelli C."/>
            <person name="Moliner C."/>
            <person name="Robert C."/>
            <person name="Raoult D."/>
            <person name="Fournier P.E."/>
            <person name="Greub G."/>
        </authorList>
    </citation>
    <scope>NUCLEOTIDE SEQUENCE [LARGE SCALE GENOMIC DNA]</scope>
    <source>
        <strain evidence="11 12">LLAP12</strain>
    </source>
</reference>
<dbReference type="InterPro" id="IPR036291">
    <property type="entry name" value="NAD(P)-bd_dom_sf"/>
</dbReference>
<dbReference type="EC" id="1.1.1.22" evidence="3 7"/>
<dbReference type="PROSITE" id="PS51257">
    <property type="entry name" value="PROKAR_LIPOPROTEIN"/>
    <property type="match status" value="1"/>
</dbReference>
<dbReference type="RefSeq" id="WP_006869312.1">
    <property type="nucleotide sequence ID" value="NZ_JH413796.1"/>
</dbReference>
<dbReference type="PANTHER" id="PTHR43750">
    <property type="entry name" value="UDP-GLUCOSE 6-DEHYDROGENASE TUAD"/>
    <property type="match status" value="1"/>
</dbReference>
<dbReference type="Pfam" id="PF03721">
    <property type="entry name" value="UDPG_MGDP_dh_N"/>
    <property type="match status" value="1"/>
</dbReference>
<accession>G9EJG5</accession>
<dbReference type="PANTHER" id="PTHR43750:SF1">
    <property type="entry name" value="GDP-MANNOSE 6-DEHYDROGENASE"/>
    <property type="match status" value="1"/>
</dbReference>
<dbReference type="EMBL" id="JH413796">
    <property type="protein sequence ID" value="EHL32731.1"/>
    <property type="molecule type" value="Genomic_DNA"/>
</dbReference>
<dbReference type="OrthoDB" id="9803238at2"/>
<dbReference type="GO" id="GO:0003979">
    <property type="term" value="F:UDP-glucose 6-dehydrogenase activity"/>
    <property type="evidence" value="ECO:0007669"/>
    <property type="project" value="UniProtKB-EC"/>
</dbReference>
<dbReference type="SMART" id="SM00984">
    <property type="entry name" value="UDPG_MGDP_dh_C"/>
    <property type="match status" value="1"/>
</dbReference>
<feature type="binding site" evidence="9">
    <location>
        <position position="161"/>
    </location>
    <ligand>
        <name>NAD(+)</name>
        <dbReference type="ChEBI" id="CHEBI:57540"/>
    </ligand>
</feature>
<feature type="binding site" evidence="8">
    <location>
        <position position="211"/>
    </location>
    <ligand>
        <name>substrate</name>
    </ligand>
</feature>